<dbReference type="Pfam" id="PF00646">
    <property type="entry name" value="F-box"/>
    <property type="match status" value="1"/>
</dbReference>
<dbReference type="PROSITE" id="PS50181">
    <property type="entry name" value="FBOX"/>
    <property type="match status" value="1"/>
</dbReference>
<dbReference type="RefSeq" id="XP_003097393.2">
    <property type="nucleotide sequence ID" value="XM_003097345.2"/>
</dbReference>
<dbReference type="GeneID" id="9806988"/>
<dbReference type="InterPro" id="IPR001810">
    <property type="entry name" value="F-box_dom"/>
</dbReference>
<evidence type="ECO:0000313" key="2">
    <source>
        <dbReference type="EMBL" id="KAF1758737.1"/>
    </source>
</evidence>
<dbReference type="KEGG" id="crq:GCK72_015197"/>
<accession>A0A6A5GU65</accession>
<evidence type="ECO:0000259" key="1">
    <source>
        <dbReference type="PROSITE" id="PS50181"/>
    </source>
</evidence>
<dbReference type="Pfam" id="PF07735">
    <property type="entry name" value="FBA_2"/>
    <property type="match status" value="1"/>
</dbReference>
<dbReference type="Proteomes" id="UP000483820">
    <property type="component" value="Chromosome IV"/>
</dbReference>
<gene>
    <name evidence="2" type="ORF">GCK72_015197</name>
</gene>
<dbReference type="PANTHER" id="PTHR21503">
    <property type="entry name" value="F-BOX-CONTAINING HYPOTHETICAL PROTEIN C.ELEGANS"/>
    <property type="match status" value="1"/>
</dbReference>
<organism evidence="2 3">
    <name type="scientific">Caenorhabditis remanei</name>
    <name type="common">Caenorhabditis vulgaris</name>
    <dbReference type="NCBI Taxonomy" id="31234"/>
    <lineage>
        <taxon>Eukaryota</taxon>
        <taxon>Metazoa</taxon>
        <taxon>Ecdysozoa</taxon>
        <taxon>Nematoda</taxon>
        <taxon>Chromadorea</taxon>
        <taxon>Rhabditida</taxon>
        <taxon>Rhabditina</taxon>
        <taxon>Rhabditomorpha</taxon>
        <taxon>Rhabditoidea</taxon>
        <taxon>Rhabditidae</taxon>
        <taxon>Peloderinae</taxon>
        <taxon>Caenorhabditis</taxon>
    </lineage>
</organism>
<protein>
    <recommendedName>
        <fullName evidence="1">F-box domain-containing protein</fullName>
    </recommendedName>
</protein>
<sequence length="332" mass="39112">MNQPKPLPILRLPFLAIEEIFKAMHPTEIINFSMISKRARSVTKNKTFYSKYDIRLYIDKPLGIAIQGTNNLVVCLYLMASGEEMKEKTADMIGSDYIIRRVFKYSKDPIEDWKQLCKHVLEIFKREAIDVLSMRMDAFVDQNISIIDFLKTNVKSVDKCSVRQSEEENDVDEHAAYLLDNLKVNIEFNSYLHIKNANFYKKIPKNLKELYIRNSQWIRYERLLEIDCEHVSLENNQFTNTGWNMFIKKWIAMETHLNLKCLKFDFKSLEDLTVFVLHDIPHEVVDERVKRTLITDRDKTEEISGGVDIRRIDGKAATFFAEYDIFSMMIVH</sequence>
<evidence type="ECO:0000313" key="3">
    <source>
        <dbReference type="Proteomes" id="UP000483820"/>
    </source>
</evidence>
<dbReference type="EMBL" id="WUAV01000004">
    <property type="protein sequence ID" value="KAF1758737.1"/>
    <property type="molecule type" value="Genomic_DNA"/>
</dbReference>
<feature type="domain" description="F-box" evidence="1">
    <location>
        <begin position="6"/>
        <end position="52"/>
    </location>
</feature>
<dbReference type="PANTHER" id="PTHR21503:SF8">
    <property type="entry name" value="F-BOX ASSOCIATED DOMAIN-CONTAINING PROTEIN-RELATED"/>
    <property type="match status" value="1"/>
</dbReference>
<dbReference type="InterPro" id="IPR012885">
    <property type="entry name" value="F-box_Sdz-33"/>
</dbReference>
<name>A0A6A5GU65_CAERE</name>
<dbReference type="AlphaFoldDB" id="A0A6A5GU65"/>
<proteinExistence type="predicted"/>
<dbReference type="CTD" id="9806988"/>
<reference evidence="2 3" key="1">
    <citation type="submission" date="2019-12" db="EMBL/GenBank/DDBJ databases">
        <title>Chromosome-level assembly of the Caenorhabditis remanei genome.</title>
        <authorList>
            <person name="Teterina A.A."/>
            <person name="Willis J.H."/>
            <person name="Phillips P.C."/>
        </authorList>
    </citation>
    <scope>NUCLEOTIDE SEQUENCE [LARGE SCALE GENOMIC DNA]</scope>
    <source>
        <strain evidence="2 3">PX506</strain>
        <tissue evidence="2">Whole organism</tissue>
    </source>
</reference>
<comment type="caution">
    <text evidence="2">The sequence shown here is derived from an EMBL/GenBank/DDBJ whole genome shotgun (WGS) entry which is preliminary data.</text>
</comment>